<keyword evidence="2" id="KW-0560">Oxidoreductase</keyword>
<evidence type="ECO:0000256" key="1">
    <source>
        <dbReference type="ARBA" id="ARBA00006484"/>
    </source>
</evidence>
<dbReference type="PRINTS" id="PR00081">
    <property type="entry name" value="GDHRDH"/>
</dbReference>
<comment type="similarity">
    <text evidence="1">Belongs to the short-chain dehydrogenases/reductases (SDR) family.</text>
</comment>
<dbReference type="SUPFAM" id="SSF51735">
    <property type="entry name" value="NAD(P)-binding Rossmann-fold domains"/>
    <property type="match status" value="1"/>
</dbReference>
<accession>M1QAS4</accession>
<evidence type="ECO:0000256" key="2">
    <source>
        <dbReference type="ARBA" id="ARBA00023002"/>
    </source>
</evidence>
<dbReference type="Pfam" id="PF13561">
    <property type="entry name" value="adh_short_C2"/>
    <property type="match status" value="1"/>
</dbReference>
<dbReference type="EMBL" id="JX684080">
    <property type="protein sequence ID" value="AGF93068.1"/>
    <property type="molecule type" value="Genomic_DNA"/>
</dbReference>
<dbReference type="FunFam" id="3.40.50.720:FF:000084">
    <property type="entry name" value="Short-chain dehydrogenase reductase"/>
    <property type="match status" value="1"/>
</dbReference>
<name>M1QAS4_9ZZZZ</name>
<proteinExistence type="inferred from homology"/>
<dbReference type="CDD" id="cd05233">
    <property type="entry name" value="SDR_c"/>
    <property type="match status" value="1"/>
</dbReference>
<gene>
    <name evidence="3" type="ORF">FLSS-8_0038</name>
</gene>
<dbReference type="InterPro" id="IPR002347">
    <property type="entry name" value="SDR_fam"/>
</dbReference>
<organism evidence="3">
    <name type="scientific">uncultured organism</name>
    <dbReference type="NCBI Taxonomy" id="155900"/>
    <lineage>
        <taxon>unclassified sequences</taxon>
        <taxon>environmental samples</taxon>
    </lineage>
</organism>
<dbReference type="PANTHER" id="PTHR43639:SF1">
    <property type="entry name" value="SHORT-CHAIN DEHYDROGENASE_REDUCTASE FAMILY PROTEIN"/>
    <property type="match status" value="1"/>
</dbReference>
<dbReference type="PRINTS" id="PR00080">
    <property type="entry name" value="SDRFAMILY"/>
</dbReference>
<dbReference type="AlphaFoldDB" id="M1QAS4"/>
<dbReference type="NCBIfam" id="NF009466">
    <property type="entry name" value="PRK12826.1-2"/>
    <property type="match status" value="1"/>
</dbReference>
<dbReference type="GO" id="GO:0016491">
    <property type="term" value="F:oxidoreductase activity"/>
    <property type="evidence" value="ECO:0007669"/>
    <property type="project" value="UniProtKB-KW"/>
</dbReference>
<evidence type="ECO:0000313" key="3">
    <source>
        <dbReference type="EMBL" id="AGF93068.1"/>
    </source>
</evidence>
<dbReference type="InterPro" id="IPR036291">
    <property type="entry name" value="NAD(P)-bd_dom_sf"/>
</dbReference>
<reference evidence="3" key="1">
    <citation type="journal article" date="2013" name="Syst. Appl. Microbiol.">
        <title>New insights into the archaeal diversity of a hypersaline microbial mat obtained by a metagenomic approach.</title>
        <authorList>
            <person name="Lopez-Lopez A."/>
            <person name="Richter M."/>
            <person name="Pena A."/>
            <person name="Tamames J."/>
            <person name="Rossello-Mora R."/>
        </authorList>
    </citation>
    <scope>NUCLEOTIDE SEQUENCE</scope>
</reference>
<dbReference type="PROSITE" id="PS00061">
    <property type="entry name" value="ADH_SHORT"/>
    <property type="match status" value="1"/>
</dbReference>
<protein>
    <submittedName>
        <fullName evidence="3">3-oxoacyl-[acyl-carrier-protein] reductase</fullName>
    </submittedName>
</protein>
<sequence>MTKKLEGKKAIITGASRGIGKGIALKFAEEGAIVGINYNSSENKAKDVLNEVNKKSEGVLLQGDVGDRGDARLVIKDFVEEYGGIDILVNNAGIYYRKDIEETTIEEYEKTMKVNTKGPFMLCKFALPYLKESDQGRIINMSSQLAFRGSTHGTAYVTSKTAMVGLTRALALELGPEGITVNAIAPGTIDTDIIAEYSEEKRKQRAEKIPVKRIGTPEDIAEAALFLASDMGSYVNGEIMGVNGGSALH</sequence>
<dbReference type="PANTHER" id="PTHR43639">
    <property type="entry name" value="OXIDOREDUCTASE, SHORT-CHAIN DEHYDROGENASE/REDUCTASE FAMILY (AFU_ORTHOLOGUE AFUA_5G02870)"/>
    <property type="match status" value="1"/>
</dbReference>
<dbReference type="NCBIfam" id="NF005559">
    <property type="entry name" value="PRK07231.1"/>
    <property type="match status" value="1"/>
</dbReference>
<dbReference type="InterPro" id="IPR020904">
    <property type="entry name" value="Sc_DH/Rdtase_CS"/>
</dbReference>
<dbReference type="Gene3D" id="3.40.50.720">
    <property type="entry name" value="NAD(P)-binding Rossmann-like Domain"/>
    <property type="match status" value="1"/>
</dbReference>